<reference evidence="1 2" key="1">
    <citation type="submission" date="2015-10" db="EMBL/GenBank/DDBJ databases">
        <title>Metagenome-Assembled Genomes uncover a global brackish microbiome.</title>
        <authorList>
            <person name="Hugerth L.W."/>
            <person name="Larsson J."/>
            <person name="Alneberg J."/>
            <person name="Lindh M.V."/>
            <person name="Legrand C."/>
            <person name="Pinhassi J."/>
            <person name="Andersson A.F."/>
        </authorList>
    </citation>
    <scope>NUCLEOTIDE SEQUENCE [LARGE SCALE GENOMIC DNA]</scope>
    <source>
        <strain evidence="1">BACL18 MAG-120507-bin52</strain>
    </source>
</reference>
<dbReference type="SUPFAM" id="SSF50969">
    <property type="entry name" value="YVTN repeat-like/Quinoprotein amine dehydrogenase"/>
    <property type="match status" value="1"/>
</dbReference>
<dbReference type="InterPro" id="IPR011044">
    <property type="entry name" value="Quino_amine_DH_bsu"/>
</dbReference>
<dbReference type="Gene3D" id="2.130.10.10">
    <property type="entry name" value="YVTN repeat-like/Quinoprotein amine dehydrogenase"/>
    <property type="match status" value="1"/>
</dbReference>
<dbReference type="AlphaFoldDB" id="A0A0R2RI60"/>
<evidence type="ECO:0000313" key="2">
    <source>
        <dbReference type="Proteomes" id="UP000051269"/>
    </source>
</evidence>
<protein>
    <recommendedName>
        <fullName evidence="3">Methanethiol oxidase</fullName>
    </recommendedName>
</protein>
<dbReference type="PROSITE" id="PS51318">
    <property type="entry name" value="TAT"/>
    <property type="match status" value="1"/>
</dbReference>
<evidence type="ECO:0000313" key="1">
    <source>
        <dbReference type="EMBL" id="KRO62017.1"/>
    </source>
</evidence>
<dbReference type="InterPro" id="IPR015943">
    <property type="entry name" value="WD40/YVTN_repeat-like_dom_sf"/>
</dbReference>
<name>A0A0R2RI60_9BACT</name>
<dbReference type="InterPro" id="IPR006311">
    <property type="entry name" value="TAT_signal"/>
</dbReference>
<dbReference type="Proteomes" id="UP000051269">
    <property type="component" value="Unassembled WGS sequence"/>
</dbReference>
<gene>
    <name evidence="1" type="ORF">ABR82_04185</name>
</gene>
<proteinExistence type="predicted"/>
<evidence type="ECO:0008006" key="3">
    <source>
        <dbReference type="Google" id="ProtNLM"/>
    </source>
</evidence>
<sequence>MSKAHLEKISRRRFFSYGFAGLAGLTGAGLTRYLPGTSFAAKKEDGILIEDAVYQGIRESLGKYIYLTPQKLGGGTHAVDLGTQKTLAWISYWNYGDSCPISHHLAAFYADSGDPYKGFEFINSTQGGDNVLMYGLKTKIKEHGMLDQYGMGNHIYRVGYDGKSNQMELLEDVSETTGVGLGVHTVPFPDGQGFACADGQKDVVGFFSRARGQDKTKVLTAFRGDWVPNSKVLAETWTKGGTIRLIKLAPGKDGKYDYYGTKGNKLNYEMAPMAELLVEKGQTPGASPHTLTGLDFCLHDPRNRYSIAGLRMCGGGFIIDRTSMEPVCYVMANEGLADNWPVKKVSNSPDTWEVTLPSVGNPIHETGFNPSGNHLVMMNNLRANNVAVFDTSSDDPRAWKRITFVKDKEWQGEYPSPFHVNFSIDGSKCFFTVLRPKPMKSDVYVVSTKDWKVIKKFRNVGVDTQTTATTYDGKYALVIFSGFQRMESGAFVFRQDTLEQVGYMPNFGGHHDCVIVPSKVEEMKYSRSCTV</sequence>
<comment type="caution">
    <text evidence="1">The sequence shown here is derived from an EMBL/GenBank/DDBJ whole genome shotgun (WGS) entry which is preliminary data.</text>
</comment>
<accession>A0A0R2RI60</accession>
<dbReference type="EMBL" id="LIBO01000154">
    <property type="protein sequence ID" value="KRO62017.1"/>
    <property type="molecule type" value="Genomic_DNA"/>
</dbReference>
<organism evidence="1 2">
    <name type="scientific">Verrucomicrobia subdivision 6 bacterium BACL9 MAG-120507-bin52</name>
    <dbReference type="NCBI Taxonomy" id="1655590"/>
    <lineage>
        <taxon>Bacteria</taxon>
        <taxon>Pseudomonadati</taxon>
        <taxon>Verrucomicrobiota</taxon>
        <taxon>Verrucomicrobiia</taxon>
        <taxon>Verrucomicrobiales</taxon>
        <taxon>Verrucomicrobia subdivision 6</taxon>
    </lineage>
</organism>